<comment type="caution">
    <text evidence="8">Lacks conserved residue(s) required for the propagation of feature annotation.</text>
</comment>
<accession>A0A1D9MGN9</accession>
<evidence type="ECO:0000256" key="1">
    <source>
        <dbReference type="ARBA" id="ARBA00004141"/>
    </source>
</evidence>
<dbReference type="CDD" id="cd13962">
    <property type="entry name" value="PT_UbiA_UBIAD1"/>
    <property type="match status" value="1"/>
</dbReference>
<evidence type="ECO:0000256" key="3">
    <source>
        <dbReference type="ARBA" id="ARBA00022475"/>
    </source>
</evidence>
<feature type="transmembrane region" description="Helical" evidence="8">
    <location>
        <begin position="220"/>
        <end position="240"/>
    </location>
</feature>
<dbReference type="GO" id="GO:0009234">
    <property type="term" value="P:menaquinone biosynthetic process"/>
    <property type="evidence" value="ECO:0007669"/>
    <property type="project" value="UniProtKB-UniRule"/>
</dbReference>
<feature type="transmembrane region" description="Helical" evidence="8">
    <location>
        <begin position="113"/>
        <end position="137"/>
    </location>
</feature>
<evidence type="ECO:0000256" key="2">
    <source>
        <dbReference type="ARBA" id="ARBA00022428"/>
    </source>
</evidence>
<evidence type="ECO:0000256" key="6">
    <source>
        <dbReference type="ARBA" id="ARBA00022989"/>
    </source>
</evidence>
<protein>
    <recommendedName>
        <fullName evidence="8 9">1,4-dihydroxy-2-naphthoate octaprenyltransferase</fullName>
        <shortName evidence="8">DHNA-octaprenyltransferase</shortName>
        <ecNumber evidence="8 9">2.5.1.74</ecNumber>
    </recommendedName>
</protein>
<feature type="transmembrane region" description="Helical" evidence="8">
    <location>
        <begin position="149"/>
        <end position="168"/>
    </location>
</feature>
<keyword evidence="11" id="KW-1185">Reference proteome</keyword>
<comment type="subcellular location">
    <subcellularLocation>
        <location evidence="8">Cell membrane</location>
        <topology evidence="8">Multi-pass membrane protein</topology>
    </subcellularLocation>
    <subcellularLocation>
        <location evidence="1">Membrane</location>
        <topology evidence="1">Multi-pass membrane protein</topology>
    </subcellularLocation>
</comment>
<reference evidence="10 11" key="1">
    <citation type="submission" date="2016-10" db="EMBL/GenBank/DDBJ databases">
        <title>Rhodobacter sp. LPB0142, isolated from sea water.</title>
        <authorList>
            <person name="Kim E."/>
            <person name="Yi H."/>
        </authorList>
    </citation>
    <scope>NUCLEOTIDE SEQUENCE [LARGE SCALE GENOMIC DNA]</scope>
    <source>
        <strain evidence="10 11">LPB0142</strain>
    </source>
</reference>
<dbReference type="Pfam" id="PF01040">
    <property type="entry name" value="UbiA"/>
    <property type="match status" value="1"/>
</dbReference>
<dbReference type="UniPathway" id="UPA00079">
    <property type="reaction ID" value="UER00168"/>
</dbReference>
<comment type="similarity">
    <text evidence="8">Belongs to the MenA family. Type 1 subfamily.</text>
</comment>
<dbReference type="GO" id="GO:0042371">
    <property type="term" value="P:vitamin K biosynthetic process"/>
    <property type="evidence" value="ECO:0007669"/>
    <property type="project" value="TreeGrafter"/>
</dbReference>
<evidence type="ECO:0000256" key="4">
    <source>
        <dbReference type="ARBA" id="ARBA00022679"/>
    </source>
</evidence>
<dbReference type="Gene3D" id="1.10.357.140">
    <property type="entry name" value="UbiA prenyltransferase"/>
    <property type="match status" value="1"/>
</dbReference>
<dbReference type="GO" id="GO:0046428">
    <property type="term" value="F:1,4-dihydroxy-2-naphthoate polyprenyltransferase activity"/>
    <property type="evidence" value="ECO:0007669"/>
    <property type="project" value="UniProtKB-UniRule"/>
</dbReference>
<dbReference type="EC" id="2.5.1.74" evidence="8 9"/>
<comment type="function">
    <text evidence="8">Conversion of 1,4-dihydroxy-2-naphthoate (DHNA) to demethylmenaquinone (DMK).</text>
</comment>
<dbReference type="AlphaFoldDB" id="A0A1D9MGN9"/>
<feature type="transmembrane region" description="Helical" evidence="8">
    <location>
        <begin position="180"/>
        <end position="199"/>
    </location>
</feature>
<dbReference type="InterPro" id="IPR000537">
    <property type="entry name" value="UbiA_prenyltransferase"/>
</dbReference>
<keyword evidence="4 8" id="KW-0808">Transferase</keyword>
<keyword evidence="7 8" id="KW-0472">Membrane</keyword>
<dbReference type="InterPro" id="IPR044878">
    <property type="entry name" value="UbiA_sf"/>
</dbReference>
<evidence type="ECO:0000313" key="11">
    <source>
        <dbReference type="Proteomes" id="UP000176562"/>
    </source>
</evidence>
<evidence type="ECO:0000256" key="5">
    <source>
        <dbReference type="ARBA" id="ARBA00022692"/>
    </source>
</evidence>
<dbReference type="PANTHER" id="PTHR13929:SF0">
    <property type="entry name" value="UBIA PRENYLTRANSFERASE DOMAIN-CONTAINING PROTEIN 1"/>
    <property type="match status" value="1"/>
</dbReference>
<gene>
    <name evidence="8" type="primary">menA</name>
    <name evidence="10" type="ORF">LPB142_11840</name>
</gene>
<name>A0A1D9MGN9_9RHOB</name>
<organism evidence="10 11">
    <name type="scientific">Rhodobacter xanthinilyticus</name>
    <dbReference type="NCBI Taxonomy" id="1850250"/>
    <lineage>
        <taxon>Bacteria</taxon>
        <taxon>Pseudomonadati</taxon>
        <taxon>Pseudomonadota</taxon>
        <taxon>Alphaproteobacteria</taxon>
        <taxon>Rhodobacterales</taxon>
        <taxon>Rhodobacter group</taxon>
        <taxon>Rhodobacter</taxon>
    </lineage>
</organism>
<dbReference type="STRING" id="1850250.LPB142_11840"/>
<dbReference type="PANTHER" id="PTHR13929">
    <property type="entry name" value="1,4-DIHYDROXY-2-NAPHTHOATE OCTAPRENYLTRANSFERASE"/>
    <property type="match status" value="1"/>
</dbReference>
<dbReference type="HAMAP" id="MF_01937">
    <property type="entry name" value="MenA_1"/>
    <property type="match status" value="1"/>
</dbReference>
<sequence>MRARLGALPRPLLWVIAARLKTVSLSLAPVLAGSWLAARAGLWRPDVTLAAGLSAAAIQIGTNLWNDAADAARGVDRADRLGPPRLTALGLLEGAQVRRAALAAFGLATLAGLYLTALGGAPIVAIGLASLLMGYLYSMGPWPMSGLPFGEALVILFFGLVAVSGTAWLQGVAPLAPETLRLGAMIGLPAAAVLILNNHRDRAQDARAGRRTLAIVIGPTASRALYFGFLAGAFALGAAAVGPSPWLAPAGGLALWLGHAMAHWPISADLNRLLGQTALFQLLLLLGVALGG</sequence>
<dbReference type="GO" id="GO:0005886">
    <property type="term" value="C:plasma membrane"/>
    <property type="evidence" value="ECO:0007669"/>
    <property type="project" value="UniProtKB-SubCell"/>
</dbReference>
<evidence type="ECO:0000256" key="7">
    <source>
        <dbReference type="ARBA" id="ARBA00023136"/>
    </source>
</evidence>
<evidence type="ECO:0000256" key="8">
    <source>
        <dbReference type="HAMAP-Rule" id="MF_01937"/>
    </source>
</evidence>
<dbReference type="InterPro" id="IPR026046">
    <property type="entry name" value="UBIAD1"/>
</dbReference>
<keyword evidence="6 8" id="KW-1133">Transmembrane helix</keyword>
<dbReference type="EMBL" id="CP017781">
    <property type="protein sequence ID" value="AOZ71042.1"/>
    <property type="molecule type" value="Genomic_DNA"/>
</dbReference>
<keyword evidence="2 8" id="KW-0474">Menaquinone biosynthesis</keyword>
<evidence type="ECO:0000256" key="9">
    <source>
        <dbReference type="NCBIfam" id="TIGR00751"/>
    </source>
</evidence>
<dbReference type="KEGG" id="rhp:LPB142_11840"/>
<comment type="catalytic activity">
    <reaction evidence="8">
        <text>an all-trans-polyprenyl diphosphate + 1,4-dihydroxy-2-naphthoate + H(+) = a 2-demethylmenaquinol + CO2 + diphosphate</text>
        <dbReference type="Rhea" id="RHEA:26478"/>
        <dbReference type="Rhea" id="RHEA-COMP:9563"/>
        <dbReference type="Rhea" id="RHEA-COMP:9564"/>
        <dbReference type="ChEBI" id="CHEBI:11173"/>
        <dbReference type="ChEBI" id="CHEBI:15378"/>
        <dbReference type="ChEBI" id="CHEBI:16526"/>
        <dbReference type="ChEBI" id="CHEBI:33019"/>
        <dbReference type="ChEBI" id="CHEBI:55437"/>
        <dbReference type="ChEBI" id="CHEBI:58914"/>
        <dbReference type="EC" id="2.5.1.74"/>
    </reaction>
</comment>
<keyword evidence="3 8" id="KW-1003">Cell membrane</keyword>
<proteinExistence type="inferred from homology"/>
<comment type="pathway">
    <text evidence="8">Quinol/quinone metabolism; menaquinone biosynthesis; menaquinol from 1,4-dihydroxy-2-naphthoate: step 1/2.</text>
</comment>
<dbReference type="NCBIfam" id="TIGR00751">
    <property type="entry name" value="menA"/>
    <property type="match status" value="1"/>
</dbReference>
<feature type="transmembrane region" description="Helical" evidence="8">
    <location>
        <begin position="273"/>
        <end position="291"/>
    </location>
</feature>
<dbReference type="InterPro" id="IPR004657">
    <property type="entry name" value="MenA"/>
</dbReference>
<evidence type="ECO:0000313" key="10">
    <source>
        <dbReference type="EMBL" id="AOZ71042.1"/>
    </source>
</evidence>
<dbReference type="Proteomes" id="UP000176562">
    <property type="component" value="Chromosome"/>
</dbReference>
<keyword evidence="5 8" id="KW-0812">Transmembrane</keyword>